<protein>
    <submittedName>
        <fullName evidence="1">Uncharacterized protein</fullName>
    </submittedName>
</protein>
<accession>A0A2A4YAG5</accession>
<reference evidence="2" key="1">
    <citation type="submission" date="2017-08" db="EMBL/GenBank/DDBJ databases">
        <title>A dynamic microbial community with high functional redundancy inhabits the cold, oxic subseafloor aquifer.</title>
        <authorList>
            <person name="Tully B.J."/>
            <person name="Wheat C.G."/>
            <person name="Glazer B.T."/>
            <person name="Huber J.A."/>
        </authorList>
    </citation>
    <scope>NUCLEOTIDE SEQUENCE [LARGE SCALE GENOMIC DNA]</scope>
</reference>
<dbReference type="Proteomes" id="UP000217838">
    <property type="component" value="Unassembled WGS sequence"/>
</dbReference>
<comment type="caution">
    <text evidence="1">The sequence shown here is derived from an EMBL/GenBank/DDBJ whole genome shotgun (WGS) entry which is preliminary data.</text>
</comment>
<name>A0A2A4YAG5_UNCAE</name>
<gene>
    <name evidence="1" type="ORF">COB11_08450</name>
</gene>
<evidence type="ECO:0000313" key="2">
    <source>
        <dbReference type="Proteomes" id="UP000217838"/>
    </source>
</evidence>
<evidence type="ECO:0000313" key="1">
    <source>
        <dbReference type="EMBL" id="PCI91367.1"/>
    </source>
</evidence>
<dbReference type="EMBL" id="NVUU01000135">
    <property type="protein sequence ID" value="PCI91367.1"/>
    <property type="molecule type" value="Genomic_DNA"/>
</dbReference>
<sequence>MNKKNAPNLYRPIKFFRKKDHHTLVSFKNGLKGKDNKKTNVIFSKEYYFLNDHFKDFGLSLVKIRLFFPEIQDYPITTNHPLFGEYFYKVYFLYELGEEKFDWEYMD</sequence>
<dbReference type="AlphaFoldDB" id="A0A2A4YAG5"/>
<proteinExistence type="predicted"/>
<organism evidence="1 2">
    <name type="scientific">Aerophobetes bacterium</name>
    <dbReference type="NCBI Taxonomy" id="2030807"/>
    <lineage>
        <taxon>Bacteria</taxon>
        <taxon>Candidatus Aerophobota</taxon>
    </lineage>
</organism>